<dbReference type="AlphaFoldDB" id="A0A8D8QE57"/>
<organism evidence="1">
    <name type="scientific">Cacopsylla melanoneura</name>
    <dbReference type="NCBI Taxonomy" id="428564"/>
    <lineage>
        <taxon>Eukaryota</taxon>
        <taxon>Metazoa</taxon>
        <taxon>Ecdysozoa</taxon>
        <taxon>Arthropoda</taxon>
        <taxon>Hexapoda</taxon>
        <taxon>Insecta</taxon>
        <taxon>Pterygota</taxon>
        <taxon>Neoptera</taxon>
        <taxon>Paraneoptera</taxon>
        <taxon>Hemiptera</taxon>
        <taxon>Sternorrhyncha</taxon>
        <taxon>Psylloidea</taxon>
        <taxon>Psyllidae</taxon>
        <taxon>Psyllinae</taxon>
        <taxon>Cacopsylla</taxon>
    </lineage>
</organism>
<reference evidence="1" key="1">
    <citation type="submission" date="2021-05" db="EMBL/GenBank/DDBJ databases">
        <authorList>
            <person name="Alioto T."/>
            <person name="Alioto T."/>
            <person name="Gomez Garrido J."/>
        </authorList>
    </citation>
    <scope>NUCLEOTIDE SEQUENCE</scope>
</reference>
<sequence length="102" mass="11912">MSFEMLIHQSSNGHHNLRFLTLLTIFIDKRCVILVTIGVINILDESPDEFITIIYVSFNLKERCSRTSESFTSIHQLQLHNHFYSTVRKGYVGVKMPVYKSY</sequence>
<dbReference type="EMBL" id="HBUF01071645">
    <property type="protein sequence ID" value="CAG6629727.1"/>
    <property type="molecule type" value="Transcribed_RNA"/>
</dbReference>
<evidence type="ECO:0000313" key="1">
    <source>
        <dbReference type="EMBL" id="CAG6629727.1"/>
    </source>
</evidence>
<name>A0A8D8QE57_9HEMI</name>
<proteinExistence type="predicted"/>
<accession>A0A8D8QE57</accession>
<protein>
    <submittedName>
        <fullName evidence="1">Uncharacterized protein</fullName>
    </submittedName>
</protein>